<comment type="similarity">
    <text evidence="6">Belongs to the dus family.</text>
</comment>
<evidence type="ECO:0000256" key="5">
    <source>
        <dbReference type="ARBA" id="ARBA00023002"/>
    </source>
</evidence>
<keyword evidence="8" id="KW-0547">Nucleotide-binding</keyword>
<evidence type="ECO:0000313" key="11">
    <source>
        <dbReference type="Proteomes" id="UP000034764"/>
    </source>
</evidence>
<evidence type="ECO:0000256" key="7">
    <source>
        <dbReference type="PIRSR" id="PIRSR006621-1"/>
    </source>
</evidence>
<dbReference type="InterPro" id="IPR018517">
    <property type="entry name" value="tRNA_hU_synthase_CS"/>
</dbReference>
<evidence type="ECO:0000313" key="10">
    <source>
        <dbReference type="EMBL" id="KKR23573.1"/>
    </source>
</evidence>
<evidence type="ECO:0000256" key="4">
    <source>
        <dbReference type="ARBA" id="ARBA00022694"/>
    </source>
</evidence>
<dbReference type="InterPro" id="IPR001269">
    <property type="entry name" value="DUS_fam"/>
</dbReference>
<dbReference type="InterPro" id="IPR035587">
    <property type="entry name" value="DUS-like_FMN-bd"/>
</dbReference>
<dbReference type="Pfam" id="PF01207">
    <property type="entry name" value="Dus"/>
    <property type="match status" value="1"/>
</dbReference>
<dbReference type="Proteomes" id="UP000034764">
    <property type="component" value="Unassembled WGS sequence"/>
</dbReference>
<keyword evidence="4 6" id="KW-0819">tRNA processing</keyword>
<dbReference type="CDD" id="cd02801">
    <property type="entry name" value="DUS_like_FMN"/>
    <property type="match status" value="1"/>
</dbReference>
<dbReference type="InterPro" id="IPR013785">
    <property type="entry name" value="Aldolase_TIM"/>
</dbReference>
<keyword evidence="5 6" id="KW-0560">Oxidoreductase</keyword>
<dbReference type="PIRSF" id="PIRSF006621">
    <property type="entry name" value="Dus"/>
    <property type="match status" value="1"/>
</dbReference>
<feature type="domain" description="DUS-like FMN-binding" evidence="9">
    <location>
        <begin position="35"/>
        <end position="301"/>
    </location>
</feature>
<feature type="active site" description="Proton donor" evidence="7">
    <location>
        <position position="123"/>
    </location>
</feature>
<dbReference type="AlphaFoldDB" id="A0A0G0P6I4"/>
<dbReference type="PANTHER" id="PTHR11082:SF25">
    <property type="entry name" value="DUS-LIKE FMN-BINDING DOMAIN-CONTAINING PROTEIN"/>
    <property type="match status" value="1"/>
</dbReference>
<reference evidence="10 11" key="1">
    <citation type="journal article" date="2015" name="Nature">
        <title>rRNA introns, odd ribosomes, and small enigmatic genomes across a large radiation of phyla.</title>
        <authorList>
            <person name="Brown C.T."/>
            <person name="Hug L.A."/>
            <person name="Thomas B.C."/>
            <person name="Sharon I."/>
            <person name="Castelle C.J."/>
            <person name="Singh A."/>
            <person name="Wilkins M.J."/>
            <person name="Williams K.H."/>
            <person name="Banfield J.F."/>
        </authorList>
    </citation>
    <scope>NUCLEOTIDE SEQUENCE [LARGE SCALE GENOMIC DNA]</scope>
</reference>
<feature type="binding site" evidence="8">
    <location>
        <begin position="249"/>
        <end position="250"/>
    </location>
    <ligand>
        <name>FMN</name>
        <dbReference type="ChEBI" id="CHEBI:58210"/>
    </ligand>
</feature>
<comment type="function">
    <text evidence="6">Catalyzes the synthesis of 5,6-dihydrouridine (D), a modified base found in the D-loop of most tRNAs, via the reduction of the C5-C6 double bond in target uridines.</text>
</comment>
<dbReference type="EC" id="1.3.1.-" evidence="6"/>
<proteinExistence type="inferred from homology"/>
<gene>
    <name evidence="10" type="ORF">UT53_C0013G0010</name>
</gene>
<evidence type="ECO:0000259" key="9">
    <source>
        <dbReference type="Pfam" id="PF01207"/>
    </source>
</evidence>
<dbReference type="GO" id="GO:0050660">
    <property type="term" value="F:flavin adenine dinucleotide binding"/>
    <property type="evidence" value="ECO:0007669"/>
    <property type="project" value="InterPro"/>
</dbReference>
<dbReference type="Gene3D" id="3.20.20.70">
    <property type="entry name" value="Aldolase class I"/>
    <property type="match status" value="1"/>
</dbReference>
<evidence type="ECO:0000256" key="1">
    <source>
        <dbReference type="ARBA" id="ARBA00001917"/>
    </source>
</evidence>
<sequence length="307" mass="34520">MSPERSRQRLKQMIECVNMNIWQKIVKKKRPFFVLAPMADVTDSTFRQIISACGTPDLFYTEFISADGLASAGYDRLIRHLKFSKKEKPIIAQFFSSNPENIYKAAKLAVKLGFDGVDINMGCPDKKIIKSGGGAALIKNFELAKEIILATKRGAGKLPVSVKTRIGYSQIITEAWIGNIIKARPDAIIVHGRTMKEMSKVSCHWDEIAKAAKLIKKAGIVAIGNGDVLSIDEGTEKAKKYSLDGIMIGRGIFQNPWVFNKKIDPNDIKPKDRIGLALRHIKLFKKFWGNDRNYDNLKNIYFRLARS</sequence>
<keyword evidence="2 6" id="KW-0285">Flavoprotein</keyword>
<accession>A0A0G0P6I4</accession>
<dbReference type="EMBL" id="LBXD01000013">
    <property type="protein sequence ID" value="KKR23573.1"/>
    <property type="molecule type" value="Genomic_DNA"/>
</dbReference>
<feature type="binding site" evidence="8">
    <location>
        <position position="163"/>
    </location>
    <ligand>
        <name>FMN</name>
        <dbReference type="ChEBI" id="CHEBI:58210"/>
    </ligand>
</feature>
<feature type="binding site" evidence="8">
    <location>
        <position position="93"/>
    </location>
    <ligand>
        <name>FMN</name>
        <dbReference type="ChEBI" id="CHEBI:58210"/>
    </ligand>
</feature>
<evidence type="ECO:0000256" key="3">
    <source>
        <dbReference type="ARBA" id="ARBA00022643"/>
    </source>
</evidence>
<keyword evidence="3 6" id="KW-0288">FMN</keyword>
<evidence type="ECO:0000256" key="8">
    <source>
        <dbReference type="PIRSR" id="PIRSR006621-2"/>
    </source>
</evidence>
<comment type="caution">
    <text evidence="10">The sequence shown here is derived from an EMBL/GenBank/DDBJ whole genome shotgun (WGS) entry which is preliminary data.</text>
</comment>
<dbReference type="SUPFAM" id="SSF51395">
    <property type="entry name" value="FMN-linked oxidoreductases"/>
    <property type="match status" value="1"/>
</dbReference>
<dbReference type="PROSITE" id="PS01136">
    <property type="entry name" value="UPF0034"/>
    <property type="match status" value="1"/>
</dbReference>
<dbReference type="PATRIC" id="fig|1619031.3.peg.309"/>
<name>A0A0G0P6I4_9BACT</name>
<feature type="binding site" evidence="8">
    <location>
        <begin position="37"/>
        <end position="39"/>
    </location>
    <ligand>
        <name>FMN</name>
        <dbReference type="ChEBI" id="CHEBI:58210"/>
    </ligand>
</feature>
<dbReference type="GO" id="GO:0017150">
    <property type="term" value="F:tRNA dihydrouridine synthase activity"/>
    <property type="evidence" value="ECO:0007669"/>
    <property type="project" value="InterPro"/>
</dbReference>
<feature type="binding site" evidence="8">
    <location>
        <position position="191"/>
    </location>
    <ligand>
        <name>FMN</name>
        <dbReference type="ChEBI" id="CHEBI:58210"/>
    </ligand>
</feature>
<evidence type="ECO:0000256" key="2">
    <source>
        <dbReference type="ARBA" id="ARBA00022630"/>
    </source>
</evidence>
<organism evidence="10 11">
    <name type="scientific">Candidatus Yanofskybacteria bacterium GW2011_GWD2_39_48</name>
    <dbReference type="NCBI Taxonomy" id="1619031"/>
    <lineage>
        <taxon>Bacteria</taxon>
        <taxon>Candidatus Yanofskyibacteriota</taxon>
    </lineage>
</organism>
<comment type="cofactor">
    <cofactor evidence="1 6 8">
        <name>FMN</name>
        <dbReference type="ChEBI" id="CHEBI:58210"/>
    </cofactor>
</comment>
<evidence type="ECO:0000256" key="6">
    <source>
        <dbReference type="PIRNR" id="PIRNR006621"/>
    </source>
</evidence>
<protein>
    <recommendedName>
        <fullName evidence="6">tRNA-dihydrouridine synthase</fullName>
        <ecNumber evidence="6">1.3.1.-</ecNumber>
    </recommendedName>
</protein>
<dbReference type="PANTHER" id="PTHR11082">
    <property type="entry name" value="TRNA-DIHYDROURIDINE SYNTHASE"/>
    <property type="match status" value="1"/>
</dbReference>